<feature type="domain" description="Myb-like" evidence="3">
    <location>
        <begin position="109"/>
        <end position="159"/>
    </location>
</feature>
<dbReference type="EMBL" id="JARJCM010000413">
    <property type="protein sequence ID" value="KAJ7017381.1"/>
    <property type="molecule type" value="Genomic_DNA"/>
</dbReference>
<evidence type="ECO:0000313" key="4">
    <source>
        <dbReference type="EMBL" id="KAJ7017381.1"/>
    </source>
</evidence>
<name>A0AAD6RZB2_9AGAR</name>
<dbReference type="InterPro" id="IPR009057">
    <property type="entry name" value="Homeodomain-like_sf"/>
</dbReference>
<dbReference type="SUPFAM" id="SSF103256">
    <property type="entry name" value="Hypothetical protein TM0160"/>
    <property type="match status" value="1"/>
</dbReference>
<dbReference type="InterPro" id="IPR036104">
    <property type="entry name" value="BFN_sf"/>
</dbReference>
<dbReference type="SMART" id="SM00717">
    <property type="entry name" value="SANT"/>
    <property type="match status" value="1"/>
</dbReference>
<feature type="region of interest" description="Disordered" evidence="2">
    <location>
        <begin position="212"/>
        <end position="235"/>
    </location>
</feature>
<dbReference type="Gene3D" id="1.10.10.60">
    <property type="entry name" value="Homeodomain-like"/>
    <property type="match status" value="1"/>
</dbReference>
<dbReference type="Pfam" id="PF00249">
    <property type="entry name" value="Myb_DNA-binding"/>
    <property type="match status" value="1"/>
</dbReference>
<evidence type="ECO:0000259" key="3">
    <source>
        <dbReference type="PROSITE" id="PS50090"/>
    </source>
</evidence>
<protein>
    <recommendedName>
        <fullName evidence="3">Myb-like domain-containing protein</fullName>
    </recommendedName>
</protein>
<feature type="compositionally biased region" description="Low complexity" evidence="2">
    <location>
        <begin position="1"/>
        <end position="19"/>
    </location>
</feature>
<dbReference type="PANTHER" id="PTHR46734">
    <property type="entry name" value="TELOMERIC REPEAT-BINDING FACTOR 1 TERF1"/>
    <property type="match status" value="1"/>
</dbReference>
<feature type="compositionally biased region" description="Polar residues" evidence="2">
    <location>
        <begin position="221"/>
        <end position="235"/>
    </location>
</feature>
<dbReference type="InterPro" id="IPR001005">
    <property type="entry name" value="SANT/Myb"/>
</dbReference>
<dbReference type="GO" id="GO:0004518">
    <property type="term" value="F:nuclease activity"/>
    <property type="evidence" value="ECO:0007669"/>
    <property type="project" value="InterPro"/>
</dbReference>
<evidence type="ECO:0000256" key="2">
    <source>
        <dbReference type="SAM" id="MobiDB-lite"/>
    </source>
</evidence>
<dbReference type="CDD" id="cd11660">
    <property type="entry name" value="SANT_TRF"/>
    <property type="match status" value="1"/>
</dbReference>
<accession>A0AAD6RZB2</accession>
<feature type="region of interest" description="Disordered" evidence="2">
    <location>
        <begin position="1"/>
        <end position="107"/>
    </location>
</feature>
<proteinExistence type="predicted"/>
<keyword evidence="1" id="KW-0539">Nucleus</keyword>
<dbReference type="PROSITE" id="PS50090">
    <property type="entry name" value="MYB_LIKE"/>
    <property type="match status" value="1"/>
</dbReference>
<reference evidence="4" key="1">
    <citation type="submission" date="2023-03" db="EMBL/GenBank/DDBJ databases">
        <title>Massive genome expansion in bonnet fungi (Mycena s.s.) driven by repeated elements and novel gene families across ecological guilds.</title>
        <authorList>
            <consortium name="Lawrence Berkeley National Laboratory"/>
            <person name="Harder C.B."/>
            <person name="Miyauchi S."/>
            <person name="Viragh M."/>
            <person name="Kuo A."/>
            <person name="Thoen E."/>
            <person name="Andreopoulos B."/>
            <person name="Lu D."/>
            <person name="Skrede I."/>
            <person name="Drula E."/>
            <person name="Henrissat B."/>
            <person name="Morin E."/>
            <person name="Kohler A."/>
            <person name="Barry K."/>
            <person name="LaButti K."/>
            <person name="Morin E."/>
            <person name="Salamov A."/>
            <person name="Lipzen A."/>
            <person name="Mereny Z."/>
            <person name="Hegedus B."/>
            <person name="Baldrian P."/>
            <person name="Stursova M."/>
            <person name="Weitz H."/>
            <person name="Taylor A."/>
            <person name="Grigoriev I.V."/>
            <person name="Nagy L.G."/>
            <person name="Martin F."/>
            <person name="Kauserud H."/>
        </authorList>
    </citation>
    <scope>NUCLEOTIDE SEQUENCE</scope>
    <source>
        <strain evidence="4">CBHHK200</strain>
    </source>
</reference>
<sequence>MAATQSQSSNNNNNNNNNSVPSSATFSFKAPLCSAASRSRSRPPRGSSPRGTSATTQACPTPMRGGRARCIDTARDDGESGGGEDGEQEGRDADEGGEGVVVGKESGVKEKKVRRKWTPAETQMLVDGCTKHSVGNWKAILSDPALTFAGRSPVDLKDRVAQTDARRTHTARVVFESDSLDARAMDAWALCLACDARLWAVKRVLGKQTKMLPNAKDDEQNASQAKPNPKNGYTN</sequence>
<feature type="compositionally biased region" description="Low complexity" evidence="2">
    <location>
        <begin position="34"/>
        <end position="54"/>
    </location>
</feature>
<dbReference type="SUPFAM" id="SSF46689">
    <property type="entry name" value="Homeodomain-like"/>
    <property type="match status" value="1"/>
</dbReference>
<comment type="caution">
    <text evidence="4">The sequence shown here is derived from an EMBL/GenBank/DDBJ whole genome shotgun (WGS) entry which is preliminary data.</text>
</comment>
<gene>
    <name evidence="4" type="ORF">C8F04DRAFT_1279585</name>
</gene>
<organism evidence="4 5">
    <name type="scientific">Mycena alexandri</name>
    <dbReference type="NCBI Taxonomy" id="1745969"/>
    <lineage>
        <taxon>Eukaryota</taxon>
        <taxon>Fungi</taxon>
        <taxon>Dikarya</taxon>
        <taxon>Basidiomycota</taxon>
        <taxon>Agaricomycotina</taxon>
        <taxon>Agaricomycetes</taxon>
        <taxon>Agaricomycetidae</taxon>
        <taxon>Agaricales</taxon>
        <taxon>Marasmiineae</taxon>
        <taxon>Mycenaceae</taxon>
        <taxon>Mycena</taxon>
    </lineage>
</organism>
<feature type="compositionally biased region" description="Basic and acidic residues" evidence="2">
    <location>
        <begin position="69"/>
        <end position="78"/>
    </location>
</feature>
<keyword evidence="5" id="KW-1185">Reference proteome</keyword>
<evidence type="ECO:0000256" key="1">
    <source>
        <dbReference type="ARBA" id="ARBA00023242"/>
    </source>
</evidence>
<dbReference type="InterPro" id="IPR052450">
    <property type="entry name" value="TRBD-Containing_Protein"/>
</dbReference>
<dbReference type="AlphaFoldDB" id="A0AAD6RZB2"/>
<dbReference type="PANTHER" id="PTHR46734:SF1">
    <property type="entry name" value="TELOMERIC REPEAT-BINDING FACTOR 1"/>
    <property type="match status" value="1"/>
</dbReference>
<dbReference type="Proteomes" id="UP001218188">
    <property type="component" value="Unassembled WGS sequence"/>
</dbReference>
<evidence type="ECO:0000313" key="5">
    <source>
        <dbReference type="Proteomes" id="UP001218188"/>
    </source>
</evidence>